<reference evidence="1 2" key="1">
    <citation type="submission" date="2021-04" db="EMBL/GenBank/DDBJ databases">
        <authorList>
            <person name="Rodrigo-Torres L."/>
            <person name="Arahal R. D."/>
            <person name="Lucena T."/>
        </authorList>
    </citation>
    <scope>NUCLEOTIDE SEQUENCE [LARGE SCALE GENOMIC DNA]</scope>
    <source>
        <strain evidence="1 2">CECT 9623</strain>
    </source>
</reference>
<keyword evidence="2" id="KW-1185">Reference proteome</keyword>
<gene>
    <name evidence="1" type="ORF">DYBT9623_05565</name>
</gene>
<organism evidence="1 2">
    <name type="scientific">Dyadobacter linearis</name>
    <dbReference type="NCBI Taxonomy" id="2823330"/>
    <lineage>
        <taxon>Bacteria</taxon>
        <taxon>Pseudomonadati</taxon>
        <taxon>Bacteroidota</taxon>
        <taxon>Cytophagia</taxon>
        <taxon>Cytophagales</taxon>
        <taxon>Spirosomataceae</taxon>
        <taxon>Dyadobacter</taxon>
    </lineage>
</organism>
<sequence>MQKQEENGRNHSQIHYNYGYISYYYPQIYGFDAWRSRPFYGKPHALLLF</sequence>
<evidence type="ECO:0000313" key="1">
    <source>
        <dbReference type="EMBL" id="CAG5075061.1"/>
    </source>
</evidence>
<dbReference type="Proteomes" id="UP000679725">
    <property type="component" value="Unassembled WGS sequence"/>
</dbReference>
<dbReference type="EMBL" id="CAJRAU010000017">
    <property type="protein sequence ID" value="CAG5075061.1"/>
    <property type="molecule type" value="Genomic_DNA"/>
</dbReference>
<comment type="caution">
    <text evidence="1">The sequence shown here is derived from an EMBL/GenBank/DDBJ whole genome shotgun (WGS) entry which is preliminary data.</text>
</comment>
<evidence type="ECO:0000313" key="2">
    <source>
        <dbReference type="Proteomes" id="UP000679725"/>
    </source>
</evidence>
<proteinExistence type="predicted"/>
<name>A0ABM8UYX4_9BACT</name>
<protein>
    <submittedName>
        <fullName evidence="1">Uncharacterized protein</fullName>
    </submittedName>
</protein>
<accession>A0ABM8UYX4</accession>